<dbReference type="Ensembl" id="ENSPPYT00000052665.1">
    <property type="protein sequence ID" value="ENSPPYP00000044644.1"/>
    <property type="gene ID" value="ENSPPYG00000007884.3"/>
</dbReference>
<accession>A0A8I5UYH3</accession>
<organism evidence="7">
    <name type="scientific">Pongo abelii</name>
    <name type="common">Sumatran orangutan</name>
    <name type="synonym">Pongo pygmaeus abelii</name>
    <dbReference type="NCBI Taxonomy" id="9601"/>
    <lineage>
        <taxon>Eukaryota</taxon>
        <taxon>Metazoa</taxon>
        <taxon>Chordata</taxon>
        <taxon>Craniata</taxon>
        <taxon>Vertebrata</taxon>
        <taxon>Euteleostomi</taxon>
        <taxon>Mammalia</taxon>
        <taxon>Eutheria</taxon>
        <taxon>Euarchontoglires</taxon>
        <taxon>Primates</taxon>
        <taxon>Haplorrhini</taxon>
        <taxon>Catarrhini</taxon>
        <taxon>Hominidae</taxon>
        <taxon>Pongo</taxon>
    </lineage>
</organism>
<reference evidence="8 9" key="1">
    <citation type="submission" date="2008-02" db="EMBL/GenBank/DDBJ databases">
        <title>A 6x draft sequence assembly of the Pongo pygmaeus abelii genome.</title>
        <authorList>
            <person name="Wilson R.K."/>
            <person name="Mardis E."/>
        </authorList>
    </citation>
    <scope>NUCLEOTIDE SEQUENCE [LARGE SCALE GENOMIC DNA]</scope>
</reference>
<dbReference type="Gene3D" id="3.30.40.10">
    <property type="entry name" value="Zinc/RING finger domain, C3HC4 (zinc finger)"/>
    <property type="match status" value="2"/>
</dbReference>
<keyword evidence="2 4" id="KW-0863">Zinc-finger</keyword>
<evidence type="ECO:0000256" key="4">
    <source>
        <dbReference type="PROSITE-ProRule" id="PRU00207"/>
    </source>
</evidence>
<feature type="zinc finger region" description="TRAF-type" evidence="4">
    <location>
        <begin position="23"/>
        <end position="80"/>
    </location>
</feature>
<evidence type="ECO:0000313" key="9">
    <source>
        <dbReference type="Proteomes" id="UP000001595"/>
    </source>
</evidence>
<dbReference type="Pfam" id="PF21366">
    <property type="entry name" value="TRAFD1-XIAF1_ZnF"/>
    <property type="match status" value="1"/>
</dbReference>
<feature type="compositionally biased region" description="Polar residues" evidence="5">
    <location>
        <begin position="175"/>
        <end position="185"/>
    </location>
</feature>
<name>A0A2J8RX69_PONAB</name>
<protein>
    <submittedName>
        <fullName evidence="7">XAF1 isoform 3</fullName>
    </submittedName>
    <submittedName>
        <fullName evidence="8">XIAP associated factor 1</fullName>
    </submittedName>
</protein>
<keyword evidence="1 4" id="KW-0479">Metal-binding</keyword>
<dbReference type="InterPro" id="IPR031220">
    <property type="entry name" value="XAF1_C_sf"/>
</dbReference>
<reference evidence="7" key="2">
    <citation type="submission" date="2017-12" db="EMBL/GenBank/DDBJ databases">
        <title>High-resolution comparative analysis of great ape genomes.</title>
        <authorList>
            <person name="Pollen A."/>
            <person name="Hastie A."/>
            <person name="Hormozdiari F."/>
            <person name="Dougherty M."/>
            <person name="Liu R."/>
            <person name="Chaisson M."/>
            <person name="Hoppe E."/>
            <person name="Hill C."/>
            <person name="Pang A."/>
            <person name="Hillier L."/>
            <person name="Baker C."/>
            <person name="Armstrong J."/>
            <person name="Shendure J."/>
            <person name="Paten B."/>
            <person name="Wilson R."/>
            <person name="Chao H."/>
            <person name="Schneider V."/>
            <person name="Ventura M."/>
            <person name="Kronenberg Z."/>
            <person name="Murali S."/>
            <person name="Gordon D."/>
            <person name="Cantsilieris S."/>
            <person name="Munson K."/>
            <person name="Nelson B."/>
            <person name="Raja A."/>
            <person name="Underwood J."/>
            <person name="Diekhans M."/>
            <person name="Fiddes I."/>
            <person name="Haussler D."/>
            <person name="Eichler E."/>
        </authorList>
    </citation>
    <scope>NUCLEOTIDE SEQUENCE [LARGE SCALE GENOMIC DNA]</scope>
    <source>
        <strain evidence="7">Susie</strain>
    </source>
</reference>
<reference evidence="8" key="3">
    <citation type="submission" date="2025-05" db="UniProtKB">
        <authorList>
            <consortium name="Ensembl"/>
        </authorList>
    </citation>
    <scope>IDENTIFICATION</scope>
</reference>
<dbReference type="Gene3D" id="6.10.250.1730">
    <property type="match status" value="1"/>
</dbReference>
<dbReference type="PROSITE" id="PS50145">
    <property type="entry name" value="ZF_TRAF"/>
    <property type="match status" value="1"/>
</dbReference>
<dbReference type="EMBL" id="NDHI03003640">
    <property type="protein sequence ID" value="PNJ13146.1"/>
    <property type="molecule type" value="Genomic_DNA"/>
</dbReference>
<feature type="domain" description="TRAF-type" evidence="6">
    <location>
        <begin position="23"/>
        <end position="80"/>
    </location>
</feature>
<dbReference type="InterPro" id="IPR013083">
    <property type="entry name" value="Znf_RING/FYVE/PHD"/>
</dbReference>
<dbReference type="InterPro" id="IPR041386">
    <property type="entry name" value="XAF1_C"/>
</dbReference>
<feature type="compositionally biased region" description="Basic and acidic residues" evidence="5">
    <location>
        <begin position="206"/>
        <end position="218"/>
    </location>
</feature>
<dbReference type="PANTHER" id="PTHR16295:SF17">
    <property type="entry name" value="XIAP-ASSOCIATED FACTOR 1"/>
    <property type="match status" value="1"/>
</dbReference>
<dbReference type="PANTHER" id="PTHR16295">
    <property type="entry name" value="TRAF-TYPE ZINC FINGER PROTEIN-RELATED"/>
    <property type="match status" value="1"/>
</dbReference>
<proteinExistence type="predicted"/>
<dbReference type="GO" id="GO:0008270">
    <property type="term" value="F:zinc ion binding"/>
    <property type="evidence" value="ECO:0007669"/>
    <property type="project" value="UniProtKB-KW"/>
</dbReference>
<dbReference type="GO" id="GO:0006915">
    <property type="term" value="P:apoptotic process"/>
    <property type="evidence" value="ECO:0007669"/>
    <property type="project" value="InterPro"/>
</dbReference>
<dbReference type="GeneTree" id="ENSGT00530000063869"/>
<dbReference type="InterPro" id="IPR001293">
    <property type="entry name" value="Znf_TRAF"/>
</dbReference>
<evidence type="ECO:0000313" key="8">
    <source>
        <dbReference type="Ensembl" id="ENSPPYP00000044644.1"/>
    </source>
</evidence>
<dbReference type="GO" id="GO:0005739">
    <property type="term" value="C:mitochondrion"/>
    <property type="evidence" value="ECO:0007669"/>
    <property type="project" value="TreeGrafter"/>
</dbReference>
<dbReference type="Pfam" id="PF23580">
    <property type="entry name" value="Znf_XAF1_N"/>
    <property type="match status" value="1"/>
</dbReference>
<sequence length="281" mass="32373">MEGDFSVCRNCKRHVASAHFTLHEAYCLRFLVLCPECEEPVPKETMEEHCKVEHQQANECRERPVECKFCELDMQLSKLELHESYCGSRTELCQGCGQFIMRRMLAQHTDVCRSEQAQLGKGERISAPEREIYCHYCNQMMPEKYFHHMGKCCPDSEFKKHFPAGEPKILPSSPPSQAAENQTSTMEKDVRPKTRSRNRFPLHSESSPKKAPRSENKTLDPLLMSEPKPRTSSPRGDKAAYDILRRCSQCGILLPLPILNQHQEKCRWLASSKGKQVRNFS</sequence>
<feature type="region of interest" description="Disordered" evidence="5">
    <location>
        <begin position="164"/>
        <end position="237"/>
    </location>
</feature>
<dbReference type="InterPro" id="IPR049439">
    <property type="entry name" value="TRAFD1-XIAF1_Znf"/>
</dbReference>
<dbReference type="Proteomes" id="UP000001595">
    <property type="component" value="Chromosome 17"/>
</dbReference>
<dbReference type="InterPro" id="IPR051986">
    <property type="entry name" value="Innate_Immune_Apopt_Reg"/>
</dbReference>
<evidence type="ECO:0000313" key="7">
    <source>
        <dbReference type="EMBL" id="PNJ13146.1"/>
    </source>
</evidence>
<evidence type="ECO:0000256" key="2">
    <source>
        <dbReference type="ARBA" id="ARBA00022771"/>
    </source>
</evidence>
<keyword evidence="3 4" id="KW-0862">Zinc</keyword>
<evidence type="ECO:0000256" key="1">
    <source>
        <dbReference type="ARBA" id="ARBA00022723"/>
    </source>
</evidence>
<evidence type="ECO:0000259" key="6">
    <source>
        <dbReference type="PROSITE" id="PS50145"/>
    </source>
</evidence>
<evidence type="ECO:0000256" key="5">
    <source>
        <dbReference type="SAM" id="MobiDB-lite"/>
    </source>
</evidence>
<accession>A0A2J8RX69</accession>
<gene>
    <name evidence="8" type="primary">XAF1</name>
    <name evidence="7" type="ORF">CR201_G0048151</name>
</gene>
<keyword evidence="9" id="KW-1185">Reference proteome</keyword>
<dbReference type="Pfam" id="PF18608">
    <property type="entry name" value="XAF1_C"/>
    <property type="match status" value="1"/>
</dbReference>
<evidence type="ECO:0000256" key="3">
    <source>
        <dbReference type="ARBA" id="ARBA00022833"/>
    </source>
</evidence>
<dbReference type="AlphaFoldDB" id="A0A2J8RX69"/>